<gene>
    <name evidence="3" type="ORF">HIM_10445</name>
</gene>
<dbReference type="InterPro" id="IPR035992">
    <property type="entry name" value="Ricin_B-like_lectins"/>
</dbReference>
<dbReference type="AlphaFoldDB" id="A0A0F7ZG27"/>
<dbReference type="OrthoDB" id="4158815at2759"/>
<dbReference type="CDD" id="cd00161">
    <property type="entry name" value="beta-trefoil_Ricin-like"/>
    <property type="match status" value="1"/>
</dbReference>
<keyword evidence="4" id="KW-1185">Reference proteome</keyword>
<keyword evidence="2" id="KW-0472">Membrane</keyword>
<feature type="region of interest" description="Disordered" evidence="1">
    <location>
        <begin position="247"/>
        <end position="286"/>
    </location>
</feature>
<feature type="region of interest" description="Disordered" evidence="1">
    <location>
        <begin position="190"/>
        <end position="214"/>
    </location>
</feature>
<keyword evidence="2" id="KW-1133">Transmembrane helix</keyword>
<organism evidence="3 4">
    <name type="scientific">Hirsutella minnesotensis 3608</name>
    <dbReference type="NCBI Taxonomy" id="1043627"/>
    <lineage>
        <taxon>Eukaryota</taxon>
        <taxon>Fungi</taxon>
        <taxon>Dikarya</taxon>
        <taxon>Ascomycota</taxon>
        <taxon>Pezizomycotina</taxon>
        <taxon>Sordariomycetes</taxon>
        <taxon>Hypocreomycetidae</taxon>
        <taxon>Hypocreales</taxon>
        <taxon>Ophiocordycipitaceae</taxon>
        <taxon>Hirsutella</taxon>
    </lineage>
</organism>
<dbReference type="Gene3D" id="2.80.10.50">
    <property type="match status" value="1"/>
</dbReference>
<evidence type="ECO:0000313" key="4">
    <source>
        <dbReference type="Proteomes" id="UP000054481"/>
    </source>
</evidence>
<name>A0A0F7ZG27_9HYPO</name>
<evidence type="ECO:0000256" key="2">
    <source>
        <dbReference type="SAM" id="Phobius"/>
    </source>
</evidence>
<feature type="transmembrane region" description="Helical" evidence="2">
    <location>
        <begin position="215"/>
        <end position="239"/>
    </location>
</feature>
<dbReference type="PROSITE" id="PS50231">
    <property type="entry name" value="RICIN_B_LECTIN"/>
    <property type="match status" value="1"/>
</dbReference>
<reference evidence="3 4" key="1">
    <citation type="journal article" date="2014" name="Genome Biol. Evol.">
        <title>Comparative genomics and transcriptomics analyses reveal divergent lifestyle features of nematode endoparasitic fungus Hirsutella minnesotensis.</title>
        <authorList>
            <person name="Lai Y."/>
            <person name="Liu K."/>
            <person name="Zhang X."/>
            <person name="Zhang X."/>
            <person name="Li K."/>
            <person name="Wang N."/>
            <person name="Shu C."/>
            <person name="Wu Y."/>
            <person name="Wang C."/>
            <person name="Bushley K.E."/>
            <person name="Xiang M."/>
            <person name="Liu X."/>
        </authorList>
    </citation>
    <scope>NUCLEOTIDE SEQUENCE [LARGE SCALE GENOMIC DNA]</scope>
    <source>
        <strain evidence="3 4">3608</strain>
    </source>
</reference>
<keyword evidence="2" id="KW-0812">Transmembrane</keyword>
<accession>A0A0F7ZG27</accession>
<dbReference type="Proteomes" id="UP000054481">
    <property type="component" value="Unassembled WGS sequence"/>
</dbReference>
<proteinExistence type="predicted"/>
<dbReference type="EMBL" id="KQ030643">
    <property type="protein sequence ID" value="KJZ70161.1"/>
    <property type="molecule type" value="Genomic_DNA"/>
</dbReference>
<feature type="region of interest" description="Disordered" evidence="1">
    <location>
        <begin position="303"/>
        <end position="352"/>
    </location>
</feature>
<evidence type="ECO:0000313" key="3">
    <source>
        <dbReference type="EMBL" id="KJZ70161.1"/>
    </source>
</evidence>
<sequence length="352" mass="38768">MAAKKYSFRPMTEIDPNAWYHVTESRVDNYTKPEFGAMLQISGDVLTVWGKNADQYWQFQPVDNIPGRYALRNSRTKLKKQLSVCFREDEISDSMTQPCMEQSSGVSRQKWDIAHFGNRTYRFINVHNGTEYWLDCHIGSPVFMSSNTDTAVRQPAQHWLMTSRAQVNDGAYSTVFTDKPASTVTSHGVVTTIPASRSSPANPRPADDDSGMSSAAAAGVGIASALVVIALFLAAFFFWRRRRGAKNKPTDLDKSEVGSAGPGHNAAPGSAASYPHTPGTSESAGNYNNSVAFLSHEKLSPLSPHSQVPYSPAHWNAHPAEMAHDPVPQEVPAEVQRFELDAQNHHSSPSYR</sequence>
<evidence type="ECO:0000256" key="1">
    <source>
        <dbReference type="SAM" id="MobiDB-lite"/>
    </source>
</evidence>
<protein>
    <submittedName>
        <fullName evidence="3">Uncharacterized protein</fullName>
    </submittedName>
</protein>
<dbReference type="SUPFAM" id="SSF50370">
    <property type="entry name" value="Ricin B-like lectins"/>
    <property type="match status" value="1"/>
</dbReference>